<accession>A0A9D1SAQ2</accession>
<sequence>MGNNKKFLWHATCALLALSAVPAWAEDGEDSDELVSSIDESLPAVLFKVHDIKPLKNRDGKITNCEFNITFFNRSNKNVDNATVNLTWKDEAIGNVIEDEKELAKRKMEMENYNENGGAFAEPVSETEGITPVSLTTSIRIPPLQPYRQVSLKSKLASDRCFLMLNDAEFSLENCSAVDPEQSGMTMQSAGAAACDNLFRFVSARDPEYYREFKKVSFNEEKKIKQNARKKEEQELTETYDKAVSNLSKATDIMGQIR</sequence>
<comment type="caution">
    <text evidence="2">The sequence shown here is derived from an EMBL/GenBank/DDBJ whole genome shotgun (WGS) entry which is preliminary data.</text>
</comment>
<proteinExistence type="predicted"/>
<organism evidence="2 3">
    <name type="scientific">Candidatus Scatocola faecipullorum</name>
    <dbReference type="NCBI Taxonomy" id="2840917"/>
    <lineage>
        <taxon>Bacteria</taxon>
        <taxon>Pseudomonadati</taxon>
        <taxon>Pseudomonadota</taxon>
        <taxon>Alphaproteobacteria</taxon>
        <taxon>Rhodospirillales</taxon>
        <taxon>Rhodospirillaceae</taxon>
        <taxon>Rhodospirillaceae incertae sedis</taxon>
        <taxon>Candidatus Scatocola</taxon>
    </lineage>
</organism>
<keyword evidence="1" id="KW-0732">Signal</keyword>
<name>A0A9D1SAQ2_9PROT</name>
<evidence type="ECO:0000313" key="2">
    <source>
        <dbReference type="EMBL" id="HIU52673.1"/>
    </source>
</evidence>
<feature type="chain" id="PRO_5039481421" evidence="1">
    <location>
        <begin position="26"/>
        <end position="258"/>
    </location>
</feature>
<evidence type="ECO:0000313" key="3">
    <source>
        <dbReference type="Proteomes" id="UP000824107"/>
    </source>
</evidence>
<reference evidence="2" key="1">
    <citation type="submission" date="2020-10" db="EMBL/GenBank/DDBJ databases">
        <authorList>
            <person name="Gilroy R."/>
        </authorList>
    </citation>
    <scope>NUCLEOTIDE SEQUENCE</scope>
    <source>
        <strain evidence="2">ChiW3-316</strain>
    </source>
</reference>
<dbReference type="EMBL" id="DVNC01000012">
    <property type="protein sequence ID" value="HIU52673.1"/>
    <property type="molecule type" value="Genomic_DNA"/>
</dbReference>
<dbReference type="Proteomes" id="UP000824107">
    <property type="component" value="Unassembled WGS sequence"/>
</dbReference>
<evidence type="ECO:0000256" key="1">
    <source>
        <dbReference type="SAM" id="SignalP"/>
    </source>
</evidence>
<dbReference type="AlphaFoldDB" id="A0A9D1SAQ2"/>
<protein>
    <submittedName>
        <fullName evidence="2">Uncharacterized protein</fullName>
    </submittedName>
</protein>
<gene>
    <name evidence="2" type="ORF">IAD20_01165</name>
</gene>
<reference evidence="2" key="2">
    <citation type="journal article" date="2021" name="PeerJ">
        <title>Extensive microbial diversity within the chicken gut microbiome revealed by metagenomics and culture.</title>
        <authorList>
            <person name="Gilroy R."/>
            <person name="Ravi A."/>
            <person name="Getino M."/>
            <person name="Pursley I."/>
            <person name="Horton D.L."/>
            <person name="Alikhan N.F."/>
            <person name="Baker D."/>
            <person name="Gharbi K."/>
            <person name="Hall N."/>
            <person name="Watson M."/>
            <person name="Adriaenssens E.M."/>
            <person name="Foster-Nyarko E."/>
            <person name="Jarju S."/>
            <person name="Secka A."/>
            <person name="Antonio M."/>
            <person name="Oren A."/>
            <person name="Chaudhuri R.R."/>
            <person name="La Ragione R."/>
            <person name="Hildebrand F."/>
            <person name="Pallen M.J."/>
        </authorList>
    </citation>
    <scope>NUCLEOTIDE SEQUENCE</scope>
    <source>
        <strain evidence="2">ChiW3-316</strain>
    </source>
</reference>
<feature type="signal peptide" evidence="1">
    <location>
        <begin position="1"/>
        <end position="25"/>
    </location>
</feature>